<dbReference type="PANTHER" id="PTHR32295:SF108">
    <property type="entry name" value="PROTEIN IQ-DOMAIN 20"/>
    <property type="match status" value="1"/>
</dbReference>
<dbReference type="SUPFAM" id="SSF52540">
    <property type="entry name" value="P-loop containing nucleoside triphosphate hydrolases"/>
    <property type="match status" value="1"/>
</dbReference>
<comment type="similarity">
    <text evidence="2">Belongs to the IQD family.</text>
</comment>
<dbReference type="SMART" id="SM00015">
    <property type="entry name" value="IQ"/>
    <property type="match status" value="2"/>
</dbReference>
<evidence type="ECO:0000256" key="1">
    <source>
        <dbReference type="ARBA" id="ARBA00022860"/>
    </source>
</evidence>
<evidence type="ECO:0000256" key="2">
    <source>
        <dbReference type="ARBA" id="ARBA00024341"/>
    </source>
</evidence>
<dbReference type="PROSITE" id="PS50096">
    <property type="entry name" value="IQ"/>
    <property type="match status" value="2"/>
</dbReference>
<reference evidence="4 5" key="1">
    <citation type="submission" date="2023-12" db="EMBL/GenBank/DDBJ databases">
        <title>A high-quality genome assembly for Dillenia turbinata (Dilleniales).</title>
        <authorList>
            <person name="Chanderbali A."/>
        </authorList>
    </citation>
    <scope>NUCLEOTIDE SEQUENCE [LARGE SCALE GENOMIC DNA]</scope>
    <source>
        <strain evidence="4">LSX21</strain>
        <tissue evidence="4">Leaf</tissue>
    </source>
</reference>
<protein>
    <submittedName>
        <fullName evidence="4">IQ motif, EF-hand binding site</fullName>
    </submittedName>
</protein>
<evidence type="ECO:0000256" key="3">
    <source>
        <dbReference type="ARBA" id="ARBA00045534"/>
    </source>
</evidence>
<proteinExistence type="inferred from homology"/>
<gene>
    <name evidence="4" type="ORF">RJ641_010839</name>
</gene>
<dbReference type="AlphaFoldDB" id="A0AAN8UV85"/>
<keyword evidence="5" id="KW-1185">Reference proteome</keyword>
<keyword evidence="1" id="KW-0112">Calmodulin-binding</keyword>
<dbReference type="Gene3D" id="1.20.5.190">
    <property type="match status" value="1"/>
</dbReference>
<dbReference type="Pfam" id="PF00612">
    <property type="entry name" value="IQ"/>
    <property type="match status" value="2"/>
</dbReference>
<dbReference type="Proteomes" id="UP001370490">
    <property type="component" value="Unassembled WGS sequence"/>
</dbReference>
<comment type="function">
    <text evidence="3">May be involved in cooperative interactions with calmodulins or calmodulin-like proteins. Recruits calmodulin proteins to microtubules, thus being a potential scaffold in cellular signaling and trafficking. May associate with nucleic acids and regulate gene expression at the transcriptional or post-transcriptional level.</text>
</comment>
<dbReference type="InterPro" id="IPR027417">
    <property type="entry name" value="P-loop_NTPase"/>
</dbReference>
<sequence length="138" mass="15576">MGTSRNWLGSIRNKLFLPSRRNSRTIIIAHSESRPSTNEEAAFINDNGETSCDLTSSSSLHLSRDFSEDIAAIKIQAIFRGCLARRAHRALRSIVKIQAVVRGVQVRRQAKIAFQCMHALVRLQVRVRARQHLGRCPD</sequence>
<organism evidence="4 5">
    <name type="scientific">Dillenia turbinata</name>
    <dbReference type="NCBI Taxonomy" id="194707"/>
    <lineage>
        <taxon>Eukaryota</taxon>
        <taxon>Viridiplantae</taxon>
        <taxon>Streptophyta</taxon>
        <taxon>Embryophyta</taxon>
        <taxon>Tracheophyta</taxon>
        <taxon>Spermatophyta</taxon>
        <taxon>Magnoliopsida</taxon>
        <taxon>eudicotyledons</taxon>
        <taxon>Gunneridae</taxon>
        <taxon>Pentapetalae</taxon>
        <taxon>Dilleniales</taxon>
        <taxon>Dilleniaceae</taxon>
        <taxon>Dillenia</taxon>
    </lineage>
</organism>
<comment type="caution">
    <text evidence="4">The sequence shown here is derived from an EMBL/GenBank/DDBJ whole genome shotgun (WGS) entry which is preliminary data.</text>
</comment>
<dbReference type="PANTHER" id="PTHR32295">
    <property type="entry name" value="IQ-DOMAIN 5-RELATED"/>
    <property type="match status" value="1"/>
</dbReference>
<evidence type="ECO:0000313" key="4">
    <source>
        <dbReference type="EMBL" id="KAK6922535.1"/>
    </source>
</evidence>
<dbReference type="InterPro" id="IPR000048">
    <property type="entry name" value="IQ_motif_EF-hand-BS"/>
</dbReference>
<dbReference type="GO" id="GO:0005516">
    <property type="term" value="F:calmodulin binding"/>
    <property type="evidence" value="ECO:0007669"/>
    <property type="project" value="UniProtKB-KW"/>
</dbReference>
<dbReference type="EMBL" id="JBAMMX010000018">
    <property type="protein sequence ID" value="KAK6922535.1"/>
    <property type="molecule type" value="Genomic_DNA"/>
</dbReference>
<evidence type="ECO:0000313" key="5">
    <source>
        <dbReference type="Proteomes" id="UP001370490"/>
    </source>
</evidence>
<name>A0AAN8UV85_9MAGN</name>
<accession>A0AAN8UV85</accession>